<dbReference type="Pfam" id="PF01397">
    <property type="entry name" value="Terpene_synth"/>
    <property type="match status" value="1"/>
</dbReference>
<evidence type="ECO:0000256" key="2">
    <source>
        <dbReference type="ARBA" id="ARBA00022723"/>
    </source>
</evidence>
<reference evidence="9 10" key="2">
    <citation type="submission" date="2025-04" db="UniProtKB">
        <authorList>
            <consortium name="RefSeq"/>
        </authorList>
    </citation>
    <scope>IDENTIFICATION</scope>
    <source>
        <tissue evidence="9 10">Leaf</tissue>
    </source>
</reference>
<keyword evidence="4" id="KW-0456">Lyase</keyword>
<dbReference type="AlphaFoldDB" id="A0A6P8EM43"/>
<dbReference type="Gene3D" id="1.50.10.160">
    <property type="match status" value="1"/>
</dbReference>
<evidence type="ECO:0000313" key="10">
    <source>
        <dbReference type="RefSeq" id="XP_031407676.1"/>
    </source>
</evidence>
<evidence type="ECO:0000256" key="1">
    <source>
        <dbReference type="ARBA" id="ARBA00001946"/>
    </source>
</evidence>
<dbReference type="GO" id="GO:0009686">
    <property type="term" value="P:gibberellin biosynthetic process"/>
    <property type="evidence" value="ECO:0007669"/>
    <property type="project" value="TreeGrafter"/>
</dbReference>
<dbReference type="Proteomes" id="UP000515151">
    <property type="component" value="Chromosome 8"/>
</dbReference>
<dbReference type="InterPro" id="IPR050148">
    <property type="entry name" value="Terpene_synthase-like"/>
</dbReference>
<feature type="domain" description="Terpene synthase N-terminal" evidence="6">
    <location>
        <begin position="218"/>
        <end position="414"/>
    </location>
</feature>
<keyword evidence="3" id="KW-0460">Magnesium</keyword>
<dbReference type="Gene3D" id="1.10.600.10">
    <property type="entry name" value="Farnesyl Diphosphate Synthase"/>
    <property type="match status" value="1"/>
</dbReference>
<dbReference type="EC" id="4.2.3.19" evidence="5"/>
<dbReference type="SFLD" id="SFLDG01014">
    <property type="entry name" value="Terpene_Cyclase_Like_1_N-term"/>
    <property type="match status" value="1"/>
</dbReference>
<keyword evidence="2" id="KW-0479">Metal-binding</keyword>
<dbReference type="SUPFAM" id="SSF48239">
    <property type="entry name" value="Terpenoid cyclases/Protein prenyltransferases"/>
    <property type="match status" value="2"/>
</dbReference>
<name>A0A6P8EM43_PUNGR</name>
<dbReference type="InterPro" id="IPR001906">
    <property type="entry name" value="Terpene_synth_N"/>
</dbReference>
<comment type="cofactor">
    <cofactor evidence="1">
        <name>Mg(2+)</name>
        <dbReference type="ChEBI" id="CHEBI:18420"/>
    </cofactor>
</comment>
<evidence type="ECO:0000259" key="6">
    <source>
        <dbReference type="Pfam" id="PF01397"/>
    </source>
</evidence>
<keyword evidence="8" id="KW-1185">Reference proteome</keyword>
<dbReference type="SUPFAM" id="SSF48576">
    <property type="entry name" value="Terpenoid synthases"/>
    <property type="match status" value="1"/>
</dbReference>
<evidence type="ECO:0000313" key="11">
    <source>
        <dbReference type="RefSeq" id="XP_031407677.1"/>
    </source>
</evidence>
<dbReference type="InterPro" id="IPR008930">
    <property type="entry name" value="Terpenoid_cyclase/PrenylTrfase"/>
</dbReference>
<evidence type="ECO:0000256" key="4">
    <source>
        <dbReference type="ARBA" id="ARBA00023239"/>
    </source>
</evidence>
<dbReference type="RefSeq" id="XP_031407677.1">
    <property type="nucleotide sequence ID" value="XM_031551817.1"/>
</dbReference>
<gene>
    <name evidence="9 10 11" type="primary">LOC116215974</name>
</gene>
<dbReference type="PANTHER" id="PTHR31739:SF3">
    <property type="entry name" value="ENT-KAUR-16-ENE SYNTHASE, CHLOROPLASTIC"/>
    <property type="match status" value="1"/>
</dbReference>
<dbReference type="GO" id="GO:0009899">
    <property type="term" value="F:ent-kaurene synthase activity"/>
    <property type="evidence" value="ECO:0007669"/>
    <property type="project" value="UniProtKB-EC"/>
</dbReference>
<dbReference type="RefSeq" id="XP_031407675.1">
    <property type="nucleotide sequence ID" value="XM_031551815.1"/>
</dbReference>
<sequence>MSLHFPNNLGPLVSSQSEAVGSDLGKKTATKSNIGISLFEGSKEHIRKVFDKVQLSVSAYDTAWVAMVPSTSSIQTARFPQCVNWLLNNQLLDGSWGLPDRHHLLMKDALLSTLACIVALKQWGVGERQIERGLEFIASNSSYATDEEQHPLIGFDIIFSEMIEQAKYLNLNLPLRQSDLDVLLRRRNKEVKRCLESFSEGSRAYLSYISEGMGKLQDWEMVIKYKRKDGSICNSPSATAAALSNLQNSDCLRYINALLEKLGDAVPAVYPLEIYSCLQLIDNLEKLGIHRHFQDEIGSALVDIYKCWMNGEEEIFQDVACLAMAFRILRSHGYGVSSDALSQFAEEGGFCKTLEGYLMDMRTVLELYRASQMIIYQDDIVLEKLHNWTSCRLKERIANSPLHADRLEKHVQQEMDLALKFSNHANLEQFVNRRNIEHYNTDNTRILKSAFRYTNIGNKVLLNLAKEDFNKSQAVHQEELKHLARWVTDKRLDKLKFARQKLAYCYFSAAAALPAPALSDARIAWAKNGVLTTVVDDFFDVGGSRLELDNLIKLIEKWDVDVAADCCSENVKIIFLALQSSICEIGDRAIILQGRNVKAHVAEIWLDLLKSMLKEAEWSATKSVPQMDEYMANGLVSFALGPIVLPTLYLIGPKLSEDAVRSTELLHLFELMSTCGRLLNDIQGFKRESEQGKLNAVSLQMTHGGVSKKEAINSTKDLIASNRRELLKRVLGESGVSSIVPRACRDLFWKMSTVLHLFYMEEDGFTSQKMADAVKDLLERPIILNDQP</sequence>
<evidence type="ECO:0000313" key="8">
    <source>
        <dbReference type="Proteomes" id="UP000515151"/>
    </source>
</evidence>
<reference evidence="8" key="1">
    <citation type="journal article" date="2020" name="Plant Biotechnol. J.">
        <title>The pomegranate (Punica granatum L.) draft genome dissects genetic divergence between soft- and hard-seeded cultivars.</title>
        <authorList>
            <person name="Luo X."/>
            <person name="Li H."/>
            <person name="Wu Z."/>
            <person name="Yao W."/>
            <person name="Zhao P."/>
            <person name="Cao D."/>
            <person name="Yu H."/>
            <person name="Li K."/>
            <person name="Poudel K."/>
            <person name="Zhao D."/>
            <person name="Zhang F."/>
            <person name="Xia X."/>
            <person name="Chen L."/>
            <person name="Wang Q."/>
            <person name="Jing D."/>
            <person name="Cao S."/>
        </authorList>
    </citation>
    <scope>NUCLEOTIDE SEQUENCE [LARGE SCALE GENOMIC DNA]</scope>
</reference>
<dbReference type="InterPro" id="IPR036965">
    <property type="entry name" value="Terpene_synth_N_sf"/>
</dbReference>
<organism evidence="8 9">
    <name type="scientific">Punica granatum</name>
    <name type="common">Pomegranate</name>
    <dbReference type="NCBI Taxonomy" id="22663"/>
    <lineage>
        <taxon>Eukaryota</taxon>
        <taxon>Viridiplantae</taxon>
        <taxon>Streptophyta</taxon>
        <taxon>Embryophyta</taxon>
        <taxon>Tracheophyta</taxon>
        <taxon>Spermatophyta</taxon>
        <taxon>Magnoliopsida</taxon>
        <taxon>eudicotyledons</taxon>
        <taxon>Gunneridae</taxon>
        <taxon>Pentapetalae</taxon>
        <taxon>rosids</taxon>
        <taxon>malvids</taxon>
        <taxon>Myrtales</taxon>
        <taxon>Lythraceae</taxon>
        <taxon>Punica</taxon>
    </lineage>
</organism>
<dbReference type="GO" id="GO:0009507">
    <property type="term" value="C:chloroplast"/>
    <property type="evidence" value="ECO:0007669"/>
    <property type="project" value="TreeGrafter"/>
</dbReference>
<dbReference type="PANTHER" id="PTHR31739">
    <property type="entry name" value="ENT-COPALYL DIPHOSPHATE SYNTHASE, CHLOROPLASTIC"/>
    <property type="match status" value="1"/>
</dbReference>
<dbReference type="InterPro" id="IPR008949">
    <property type="entry name" value="Isoprenoid_synthase_dom_sf"/>
</dbReference>
<evidence type="ECO:0000256" key="5">
    <source>
        <dbReference type="ARBA" id="ARBA00066670"/>
    </source>
</evidence>
<dbReference type="OrthoDB" id="2343925at2759"/>
<dbReference type="GeneID" id="116215974"/>
<evidence type="ECO:0000256" key="3">
    <source>
        <dbReference type="ARBA" id="ARBA00022842"/>
    </source>
</evidence>
<evidence type="ECO:0000259" key="7">
    <source>
        <dbReference type="Pfam" id="PF03936"/>
    </source>
</evidence>
<proteinExistence type="predicted"/>
<evidence type="ECO:0000313" key="9">
    <source>
        <dbReference type="RefSeq" id="XP_031407675.1"/>
    </source>
</evidence>
<dbReference type="Gene3D" id="1.50.10.130">
    <property type="entry name" value="Terpene synthase, N-terminal domain"/>
    <property type="match status" value="1"/>
</dbReference>
<dbReference type="RefSeq" id="XP_031407676.1">
    <property type="nucleotide sequence ID" value="XM_031551816.1"/>
</dbReference>
<dbReference type="InterPro" id="IPR044814">
    <property type="entry name" value="Terpene_cyclase_plant_C1"/>
</dbReference>
<dbReference type="FunFam" id="1.10.600.10:FF:000005">
    <property type="entry name" value="Ent-kaur-16-ene synthase, chloroplastic"/>
    <property type="match status" value="1"/>
</dbReference>
<protein>
    <recommendedName>
        <fullName evidence="5">ent-kaurene synthase</fullName>
        <ecNumber evidence="5">4.2.3.19</ecNumber>
    </recommendedName>
</protein>
<dbReference type="GO" id="GO:0000287">
    <property type="term" value="F:magnesium ion binding"/>
    <property type="evidence" value="ECO:0007669"/>
    <property type="project" value="InterPro"/>
</dbReference>
<dbReference type="CDD" id="cd00684">
    <property type="entry name" value="Terpene_cyclase_plant_C1"/>
    <property type="match status" value="1"/>
</dbReference>
<dbReference type="Pfam" id="PF03936">
    <property type="entry name" value="Terpene_synth_C"/>
    <property type="match status" value="1"/>
</dbReference>
<dbReference type="FunFam" id="1.50.10.160:FF:000002">
    <property type="entry name" value="cis-abienol synthase, chloroplastic"/>
    <property type="match status" value="1"/>
</dbReference>
<feature type="domain" description="Terpene synthase metal-binding" evidence="7">
    <location>
        <begin position="491"/>
        <end position="724"/>
    </location>
</feature>
<dbReference type="FunFam" id="1.50.10.130:FF:000002">
    <property type="entry name" value="Ent-copalyl diphosphate synthase, chloroplastic"/>
    <property type="match status" value="1"/>
</dbReference>
<dbReference type="InterPro" id="IPR005630">
    <property type="entry name" value="Terpene_synthase_metal-bd"/>
</dbReference>
<accession>A0A6P8EM43</accession>